<evidence type="ECO:0000313" key="3">
    <source>
        <dbReference type="Proteomes" id="UP000192042"/>
    </source>
</evidence>
<dbReference type="Proteomes" id="UP000192042">
    <property type="component" value="Chromosome I"/>
</dbReference>
<dbReference type="EMBL" id="LT828648">
    <property type="protein sequence ID" value="SLM47321.1"/>
    <property type="molecule type" value="Genomic_DNA"/>
</dbReference>
<dbReference type="STRING" id="1325564.NSJP_1149"/>
<keyword evidence="1" id="KW-0472">Membrane</keyword>
<evidence type="ECO:0000256" key="1">
    <source>
        <dbReference type="SAM" id="Phobius"/>
    </source>
</evidence>
<evidence type="ECO:0000313" key="2">
    <source>
        <dbReference type="EMBL" id="SLM47321.1"/>
    </source>
</evidence>
<proteinExistence type="predicted"/>
<gene>
    <name evidence="2" type="ORF">NSJP_1149</name>
</gene>
<dbReference type="RefSeq" id="WP_080885878.1">
    <property type="nucleotide sequence ID" value="NZ_LT828648.1"/>
</dbReference>
<sequence length="60" mass="6834">MITLTTLVLFLCAMVMALYAFGFINAPSRGTFRTFQWTFYLLAVLTVLSVWFGITDEPSF</sequence>
<dbReference type="AlphaFoldDB" id="A0A1W1I2X7"/>
<accession>A0A1W1I2X7</accession>
<keyword evidence="3" id="KW-1185">Reference proteome</keyword>
<organism evidence="2 3">
    <name type="scientific">Nitrospira japonica</name>
    <dbReference type="NCBI Taxonomy" id="1325564"/>
    <lineage>
        <taxon>Bacteria</taxon>
        <taxon>Pseudomonadati</taxon>
        <taxon>Nitrospirota</taxon>
        <taxon>Nitrospiria</taxon>
        <taxon>Nitrospirales</taxon>
        <taxon>Nitrospiraceae</taxon>
        <taxon>Nitrospira</taxon>
    </lineage>
</organism>
<name>A0A1W1I2X7_9BACT</name>
<feature type="transmembrane region" description="Helical" evidence="1">
    <location>
        <begin position="37"/>
        <end position="54"/>
    </location>
</feature>
<protein>
    <submittedName>
        <fullName evidence="2">Uncharacterized protein</fullName>
    </submittedName>
</protein>
<feature type="transmembrane region" description="Helical" evidence="1">
    <location>
        <begin position="6"/>
        <end position="25"/>
    </location>
</feature>
<keyword evidence="1" id="KW-0812">Transmembrane</keyword>
<dbReference type="KEGG" id="nja:NSJP_1149"/>
<reference evidence="2 3" key="1">
    <citation type="submission" date="2017-03" db="EMBL/GenBank/DDBJ databases">
        <authorList>
            <person name="Afonso C.L."/>
            <person name="Miller P.J."/>
            <person name="Scott M.A."/>
            <person name="Spackman E."/>
            <person name="Goraichik I."/>
            <person name="Dimitrov K.M."/>
            <person name="Suarez D.L."/>
            <person name="Swayne D.E."/>
        </authorList>
    </citation>
    <scope>NUCLEOTIDE SEQUENCE [LARGE SCALE GENOMIC DNA]</scope>
    <source>
        <strain evidence="2">Genome sequencing of Nitrospira japonica strain NJ11</strain>
    </source>
</reference>
<keyword evidence="1" id="KW-1133">Transmembrane helix</keyword>